<evidence type="ECO:0000313" key="3">
    <source>
        <dbReference type="Proteomes" id="UP000664357"/>
    </source>
</evidence>
<keyword evidence="3" id="KW-1185">Reference proteome</keyword>
<sequence>MFESFFHMTKLLVLFVFVRWSVLLIQPILQEKTKERYKLKKLLIGLITLIVIGVAGLKIADIVVMGGDSYYVQVTTDGTKQNETDSQGQTYTKYQYQLPGYDQNGEEKSMDFSTVKERPLRKEAFLKLTWNKNKGVTSFEEVQEKEVPKKAQEKLLEAN</sequence>
<evidence type="ECO:0008006" key="4">
    <source>
        <dbReference type="Google" id="ProtNLM"/>
    </source>
</evidence>
<keyword evidence="1" id="KW-0472">Membrane</keyword>
<comment type="caution">
    <text evidence="2">The sequence shown here is derived from an EMBL/GenBank/DDBJ whole genome shotgun (WGS) entry which is preliminary data.</text>
</comment>
<dbReference type="Proteomes" id="UP000664357">
    <property type="component" value="Unassembled WGS sequence"/>
</dbReference>
<keyword evidence="1" id="KW-1133">Transmembrane helix</keyword>
<dbReference type="InterPro" id="IPR036166">
    <property type="entry name" value="YxeA-like_sf"/>
</dbReference>
<proteinExistence type="predicted"/>
<feature type="transmembrane region" description="Helical" evidence="1">
    <location>
        <begin position="12"/>
        <end position="30"/>
    </location>
</feature>
<keyword evidence="1" id="KW-0812">Transmembrane</keyword>
<feature type="transmembrane region" description="Helical" evidence="1">
    <location>
        <begin position="42"/>
        <end position="60"/>
    </location>
</feature>
<accession>A0ABV0EU50</accession>
<reference evidence="2 3" key="2">
    <citation type="submission" date="2024-02" db="EMBL/GenBank/DDBJ databases">
        <title>The Genome Sequence of Enterococcus sp. DIV0159.</title>
        <authorList>
            <person name="Earl A."/>
            <person name="Manson A."/>
            <person name="Gilmore M."/>
            <person name="Sanders J."/>
            <person name="Shea T."/>
            <person name="Howe W."/>
            <person name="Livny J."/>
            <person name="Cuomo C."/>
            <person name="Neafsey D."/>
            <person name="Birren B."/>
        </authorList>
    </citation>
    <scope>NUCLEOTIDE SEQUENCE [LARGE SCALE GENOMIC DNA]</scope>
    <source>
        <strain evidence="2 3">665A</strain>
    </source>
</reference>
<organism evidence="2 3">
    <name type="scientific">Candidatus Enterococcus ferrettii</name>
    <dbReference type="NCBI Taxonomy" id="2815324"/>
    <lineage>
        <taxon>Bacteria</taxon>
        <taxon>Bacillati</taxon>
        <taxon>Bacillota</taxon>
        <taxon>Bacilli</taxon>
        <taxon>Lactobacillales</taxon>
        <taxon>Enterococcaceae</taxon>
        <taxon>Enterococcus</taxon>
    </lineage>
</organism>
<dbReference type="Gene3D" id="2.40.50.480">
    <property type="match status" value="1"/>
</dbReference>
<evidence type="ECO:0000313" key="2">
    <source>
        <dbReference type="EMBL" id="MEO1771455.1"/>
    </source>
</evidence>
<dbReference type="EMBL" id="JAFREL020000003">
    <property type="protein sequence ID" value="MEO1771455.1"/>
    <property type="molecule type" value="Genomic_DNA"/>
</dbReference>
<dbReference type="NCBIfam" id="TIGR01655">
    <property type="entry name" value="yxeA_fam"/>
    <property type="match status" value="1"/>
</dbReference>
<name>A0ABV0EU50_9ENTE</name>
<protein>
    <recommendedName>
        <fullName evidence="4">YxeA family protein</fullName>
    </recommendedName>
</protein>
<gene>
    <name evidence="2" type="ORF">JZO67_003436</name>
</gene>
<dbReference type="PANTHER" id="PTHR36433">
    <property type="entry name" value="HYPOTHETICAL CYTOSOLIC PROTEIN"/>
    <property type="match status" value="1"/>
</dbReference>
<dbReference type="PANTHER" id="PTHR36433:SF2">
    <property type="entry name" value="YXEA FAMILY PROTEIN"/>
    <property type="match status" value="1"/>
</dbReference>
<dbReference type="InterPro" id="IPR006542">
    <property type="entry name" value="DUF1093"/>
</dbReference>
<evidence type="ECO:0000256" key="1">
    <source>
        <dbReference type="SAM" id="Phobius"/>
    </source>
</evidence>
<reference evidence="2 3" key="1">
    <citation type="submission" date="2021-03" db="EMBL/GenBank/DDBJ databases">
        <authorList>
            <person name="Gilmore M.S."/>
            <person name="Schwartzman J."/>
            <person name="Van Tyne D."/>
            <person name="Martin M."/>
            <person name="Earl A.M."/>
            <person name="Manson A.L."/>
            <person name="Straub T."/>
            <person name="Salamzade R."/>
            <person name="Saavedra J."/>
            <person name="Lebreton F."/>
            <person name="Prichula J."/>
            <person name="Schaufler K."/>
            <person name="Gaca A."/>
            <person name="Sgardioli B."/>
            <person name="Wagenaar J."/>
            <person name="Strong T."/>
        </authorList>
    </citation>
    <scope>NUCLEOTIDE SEQUENCE [LARGE SCALE GENOMIC DNA]</scope>
    <source>
        <strain evidence="2 3">665A</strain>
    </source>
</reference>
<dbReference type="Pfam" id="PF06486">
    <property type="entry name" value="DUF1093"/>
    <property type="match status" value="1"/>
</dbReference>
<dbReference type="SUPFAM" id="SSF159121">
    <property type="entry name" value="BC4932-like"/>
    <property type="match status" value="1"/>
</dbReference>